<dbReference type="AlphaFoldDB" id="Q9R685"/>
<name>Q9R685_LYSSH</name>
<protein>
    <submittedName>
        <fullName>MOSQUITOCIDAL toxin 21</fullName>
    </submittedName>
</protein>
<organism>
    <name type="scientific">Lysinibacillus sphaericus</name>
    <name type="common">Bacillus sphaericus</name>
    <dbReference type="NCBI Taxonomy" id="1421"/>
    <lineage>
        <taxon>Bacteria</taxon>
        <taxon>Bacillati</taxon>
        <taxon>Bacillota</taxon>
        <taxon>Bacilli</taxon>
        <taxon>Bacillales</taxon>
        <taxon>Bacillaceae</taxon>
        <taxon>Lysinibacillus</taxon>
    </lineage>
</organism>
<accession>Q9R685</accession>
<reference key="1">
    <citation type="journal article" date="1992" name="J. Bacteriol.">
        <title>Proteolytic processing of the mosquitocidal toxin from Bacillus sphaericus SSII-1.</title>
        <authorList>
            <person name="Thanabalu T."/>
            <person name="Hindley J."/>
            <person name="Berry C."/>
        </authorList>
    </citation>
    <scope>NUCLEOTIDE SEQUENCE</scope>
</reference>
<sequence length="25" mass="2852">SMASPNFILDLDYNQDFDMFAPNGE</sequence>
<proteinExistence type="predicted"/>